<evidence type="ECO:0000313" key="1">
    <source>
        <dbReference type="EMBL" id="QHJ72716.1"/>
    </source>
</evidence>
<protein>
    <submittedName>
        <fullName evidence="1">Double zinc ribbon protein</fullName>
    </submittedName>
</protein>
<name>A0A6B9SR50_9CAUD</name>
<dbReference type="EMBL" id="MN840485">
    <property type="protein sequence ID" value="QHJ72716.1"/>
    <property type="molecule type" value="Genomic_DNA"/>
</dbReference>
<dbReference type="Proteomes" id="UP000464220">
    <property type="component" value="Segment"/>
</dbReference>
<evidence type="ECO:0000313" key="2">
    <source>
        <dbReference type="Proteomes" id="UP000464220"/>
    </source>
</evidence>
<reference evidence="1 2" key="1">
    <citation type="submission" date="2019-12" db="EMBL/GenBank/DDBJ databases">
        <title>Phage therapy of healthcare-associated infections.</title>
        <authorList>
            <person name="Kiseleva I.A."/>
            <person name="Zulkarneev E.R."/>
            <person name="Kalendr R.S."/>
            <person name="Rubalskii E.O."/>
            <person name="Aleshkin A.V."/>
            <person name="Vakarina A.A."/>
            <person name="Stepanova T.F."/>
            <person name="Kataeva L.V."/>
        </authorList>
    </citation>
    <scope>NUCLEOTIDE SEQUENCE [LARGE SCALE GENOMIC DNA]</scope>
</reference>
<organism evidence="1 2">
    <name type="scientific">Escherichia phage 2725-N35</name>
    <dbReference type="NCBI Taxonomy" id="2692738"/>
    <lineage>
        <taxon>Viruses</taxon>
        <taxon>Duplodnaviria</taxon>
        <taxon>Heunggongvirae</taxon>
        <taxon>Uroviricota</taxon>
        <taxon>Caudoviricetes</taxon>
        <taxon>Drexlerviridae</taxon>
        <taxon>Braunvirinae</taxon>
        <taxon>Veterinaerplatzvirus</taxon>
        <taxon>Veterinaerplatzvirus vv2725N25</taxon>
    </lineage>
</organism>
<keyword evidence="2" id="KW-1185">Reference proteome</keyword>
<accession>A0A6B9SR50</accession>
<sequence length="87" mass="10172">MAHNGERFNAWEFFNPESDHRVCSVLWKNFCLAHIENRTEAARIGRLKNARMIMTNVDKFRAPVQVTHRRNAKGKDVIAFKNFGELL</sequence>
<proteinExistence type="predicted"/>